<keyword evidence="9 11" id="KW-0472">Membrane</keyword>
<evidence type="ECO:0000256" key="1">
    <source>
        <dbReference type="ARBA" id="ARBA00004571"/>
    </source>
</evidence>
<name>A0A517DQ78_9FIRM</name>
<evidence type="ECO:0000256" key="7">
    <source>
        <dbReference type="ARBA" id="ARBA00023004"/>
    </source>
</evidence>
<proteinExistence type="inferred from homology"/>
<comment type="subcellular location">
    <subcellularLocation>
        <location evidence="1 11">Cell outer membrane</location>
        <topology evidence="1 11">Multi-pass membrane protein</topology>
    </subcellularLocation>
</comment>
<dbReference type="Gene3D" id="2.40.170.20">
    <property type="entry name" value="TonB-dependent receptor, beta-barrel domain"/>
    <property type="match status" value="1"/>
</dbReference>
<evidence type="ECO:0000256" key="3">
    <source>
        <dbReference type="ARBA" id="ARBA00022452"/>
    </source>
</evidence>
<evidence type="ECO:0000256" key="10">
    <source>
        <dbReference type="ARBA" id="ARBA00023237"/>
    </source>
</evidence>
<dbReference type="GO" id="GO:0015344">
    <property type="term" value="F:siderophore uptake transmembrane transporter activity"/>
    <property type="evidence" value="ECO:0007669"/>
    <property type="project" value="TreeGrafter"/>
</dbReference>
<keyword evidence="8" id="KW-0406">Ion transport</keyword>
<keyword evidence="5 11" id="KW-0812">Transmembrane</keyword>
<dbReference type="EMBL" id="CP036259">
    <property type="protein sequence ID" value="QDR79510.1"/>
    <property type="molecule type" value="Genomic_DNA"/>
</dbReference>
<keyword evidence="3 11" id="KW-1134">Transmembrane beta strand</keyword>
<dbReference type="PANTHER" id="PTHR32552">
    <property type="entry name" value="FERRICHROME IRON RECEPTOR-RELATED"/>
    <property type="match status" value="1"/>
</dbReference>
<evidence type="ECO:0000256" key="6">
    <source>
        <dbReference type="ARBA" id="ARBA00022729"/>
    </source>
</evidence>
<keyword evidence="10 11" id="KW-0998">Cell outer membrane</keyword>
<dbReference type="Pfam" id="PF07715">
    <property type="entry name" value="Plug"/>
    <property type="match status" value="1"/>
</dbReference>
<feature type="domain" description="TonB-dependent receptor plug" evidence="12">
    <location>
        <begin position="109"/>
        <end position="208"/>
    </location>
</feature>
<evidence type="ECO:0000313" key="13">
    <source>
        <dbReference type="EMBL" id="QDR79510.1"/>
    </source>
</evidence>
<evidence type="ECO:0000256" key="9">
    <source>
        <dbReference type="ARBA" id="ARBA00023136"/>
    </source>
</evidence>
<keyword evidence="4" id="KW-0410">Iron transport</keyword>
<dbReference type="SUPFAM" id="SSF56935">
    <property type="entry name" value="Porins"/>
    <property type="match status" value="1"/>
</dbReference>
<gene>
    <name evidence="13" type="primary">btuB_6</name>
    <name evidence="13" type="ORF">SPTER_07850</name>
</gene>
<comment type="similarity">
    <text evidence="11">Belongs to the TonB-dependent receptor family.</text>
</comment>
<sequence length="266" mass="28388">MIFIIVINTIVNSCYTNTTKGEIMKSNYLSKRGLLCALLSGSLVWPLAAYAAGEAASPAEQAAGNNTAATAAALPREFTLAGVEITASRVTDGYVAKRSRVGTKTDTPLSETAQSISVITREQLANRGVTNFAEALGYTPGVTALQYSEETGPALNLRGFSVATAHNNGSRHLGSNYGSDFDLYAMERVEVLRGPASILYGAGSPGGIVNYVTKRPTNEPLREIQLQTGSSGWSRDALDVSDRATKDGKIYFTSWEKQGDRGYVSR</sequence>
<protein>
    <submittedName>
        <fullName evidence="13">Vitamin B12 transporter BtuB</fullName>
    </submittedName>
</protein>
<evidence type="ECO:0000256" key="8">
    <source>
        <dbReference type="ARBA" id="ARBA00023065"/>
    </source>
</evidence>
<evidence type="ECO:0000259" key="12">
    <source>
        <dbReference type="Pfam" id="PF07715"/>
    </source>
</evidence>
<evidence type="ECO:0000256" key="5">
    <source>
        <dbReference type="ARBA" id="ARBA00022692"/>
    </source>
</evidence>
<dbReference type="PANTHER" id="PTHR32552:SF68">
    <property type="entry name" value="FERRICHROME OUTER MEMBRANE TRANSPORTER_PHAGE RECEPTOR"/>
    <property type="match status" value="1"/>
</dbReference>
<dbReference type="Proteomes" id="UP000320776">
    <property type="component" value="Chromosome"/>
</dbReference>
<dbReference type="InterPro" id="IPR039426">
    <property type="entry name" value="TonB-dep_rcpt-like"/>
</dbReference>
<accession>A0A517DQ78</accession>
<keyword evidence="6" id="KW-0732">Signal</keyword>
<evidence type="ECO:0000313" key="14">
    <source>
        <dbReference type="Proteomes" id="UP000320776"/>
    </source>
</evidence>
<evidence type="ECO:0000256" key="11">
    <source>
        <dbReference type="PROSITE-ProRule" id="PRU01360"/>
    </source>
</evidence>
<dbReference type="GO" id="GO:0009279">
    <property type="term" value="C:cell outer membrane"/>
    <property type="evidence" value="ECO:0007669"/>
    <property type="project" value="UniProtKB-SubCell"/>
</dbReference>
<organism evidence="13 14">
    <name type="scientific">Sporomusa termitida</name>
    <dbReference type="NCBI Taxonomy" id="2377"/>
    <lineage>
        <taxon>Bacteria</taxon>
        <taxon>Bacillati</taxon>
        <taxon>Bacillota</taxon>
        <taxon>Negativicutes</taxon>
        <taxon>Selenomonadales</taxon>
        <taxon>Sporomusaceae</taxon>
        <taxon>Sporomusa</taxon>
    </lineage>
</organism>
<evidence type="ECO:0000256" key="4">
    <source>
        <dbReference type="ARBA" id="ARBA00022496"/>
    </source>
</evidence>
<keyword evidence="14" id="KW-1185">Reference proteome</keyword>
<dbReference type="InterPro" id="IPR036942">
    <property type="entry name" value="Beta-barrel_TonB_sf"/>
</dbReference>
<dbReference type="RefSeq" id="WP_246105477.1">
    <property type="nucleotide sequence ID" value="NZ_CP036259.1"/>
</dbReference>
<keyword evidence="7" id="KW-0408">Iron</keyword>
<dbReference type="AlphaFoldDB" id="A0A517DQ78"/>
<dbReference type="PROSITE" id="PS52016">
    <property type="entry name" value="TONB_DEPENDENT_REC_3"/>
    <property type="match status" value="1"/>
</dbReference>
<keyword evidence="2 11" id="KW-0813">Transport</keyword>
<reference evidence="13 14" key="1">
    <citation type="submission" date="2019-02" db="EMBL/GenBank/DDBJ databases">
        <title>Closed genome of Sporomusa termitida DSM 4440.</title>
        <authorList>
            <person name="Poehlein A."/>
            <person name="Daniel R."/>
        </authorList>
    </citation>
    <scope>NUCLEOTIDE SEQUENCE [LARGE SCALE GENOMIC DNA]</scope>
    <source>
        <strain evidence="13 14">DSM 4440</strain>
    </source>
</reference>
<evidence type="ECO:0000256" key="2">
    <source>
        <dbReference type="ARBA" id="ARBA00022448"/>
    </source>
</evidence>
<dbReference type="KEGG" id="sted:SPTER_07850"/>
<dbReference type="InterPro" id="IPR012910">
    <property type="entry name" value="Plug_dom"/>
</dbReference>